<feature type="non-terminal residue" evidence="1">
    <location>
        <position position="1"/>
    </location>
</feature>
<sequence length="67" mass="6758">AAGPISKMTAFSTLATIAGRFSMKSLELKHRGRGHGLSKASMSMTGSSLCLLGGGCLTTGEPDCTPA</sequence>
<accession>A0A392TY49</accession>
<reference evidence="1 2" key="1">
    <citation type="journal article" date="2018" name="Front. Plant Sci.">
        <title>Red Clover (Trifolium pratense) and Zigzag Clover (T. medium) - A Picture of Genomic Similarities and Differences.</title>
        <authorList>
            <person name="Dluhosova J."/>
            <person name="Istvanek J."/>
            <person name="Nedelnik J."/>
            <person name="Repkova J."/>
        </authorList>
    </citation>
    <scope>NUCLEOTIDE SEQUENCE [LARGE SCALE GENOMIC DNA]</scope>
    <source>
        <strain evidence="2">cv. 10/8</strain>
        <tissue evidence="1">Leaf</tissue>
    </source>
</reference>
<evidence type="ECO:0000313" key="2">
    <source>
        <dbReference type="Proteomes" id="UP000265520"/>
    </source>
</evidence>
<proteinExistence type="predicted"/>
<dbReference type="EMBL" id="LXQA010688663">
    <property type="protein sequence ID" value="MCI66101.1"/>
    <property type="molecule type" value="Genomic_DNA"/>
</dbReference>
<keyword evidence="2" id="KW-1185">Reference proteome</keyword>
<dbReference type="Proteomes" id="UP000265520">
    <property type="component" value="Unassembled WGS sequence"/>
</dbReference>
<name>A0A392TY49_9FABA</name>
<organism evidence="1 2">
    <name type="scientific">Trifolium medium</name>
    <dbReference type="NCBI Taxonomy" id="97028"/>
    <lineage>
        <taxon>Eukaryota</taxon>
        <taxon>Viridiplantae</taxon>
        <taxon>Streptophyta</taxon>
        <taxon>Embryophyta</taxon>
        <taxon>Tracheophyta</taxon>
        <taxon>Spermatophyta</taxon>
        <taxon>Magnoliopsida</taxon>
        <taxon>eudicotyledons</taxon>
        <taxon>Gunneridae</taxon>
        <taxon>Pentapetalae</taxon>
        <taxon>rosids</taxon>
        <taxon>fabids</taxon>
        <taxon>Fabales</taxon>
        <taxon>Fabaceae</taxon>
        <taxon>Papilionoideae</taxon>
        <taxon>50 kb inversion clade</taxon>
        <taxon>NPAAA clade</taxon>
        <taxon>Hologalegina</taxon>
        <taxon>IRL clade</taxon>
        <taxon>Trifolieae</taxon>
        <taxon>Trifolium</taxon>
    </lineage>
</organism>
<dbReference type="AlphaFoldDB" id="A0A392TY49"/>
<evidence type="ECO:0000313" key="1">
    <source>
        <dbReference type="EMBL" id="MCI66101.1"/>
    </source>
</evidence>
<comment type="caution">
    <text evidence="1">The sequence shown here is derived from an EMBL/GenBank/DDBJ whole genome shotgun (WGS) entry which is preliminary data.</text>
</comment>
<protein>
    <submittedName>
        <fullName evidence="1">Uncharacterized protein</fullName>
    </submittedName>
</protein>